<evidence type="ECO:0000313" key="2">
    <source>
        <dbReference type="EMBL" id="QHT99289.1"/>
    </source>
</evidence>
<dbReference type="InterPro" id="IPR011604">
    <property type="entry name" value="PDDEXK-like_dom_sf"/>
</dbReference>
<dbReference type="EMBL" id="MN740306">
    <property type="protein sequence ID" value="QHT99289.1"/>
    <property type="molecule type" value="Genomic_DNA"/>
</dbReference>
<proteinExistence type="predicted"/>
<dbReference type="InterPro" id="IPR019080">
    <property type="entry name" value="YqaJ_viral_recombinase"/>
</dbReference>
<dbReference type="CDD" id="cd22343">
    <property type="entry name" value="PDDEXK_lambda_exonuclease-like"/>
    <property type="match status" value="1"/>
</dbReference>
<feature type="domain" description="YqaJ viral recombinase" evidence="1">
    <location>
        <begin position="188"/>
        <end position="324"/>
    </location>
</feature>
<sequence length="505" mass="59531">MTTDSEFLPETDSNSTLTCNTLLQIYCDTISEITLDNISEITVDTDIESEYYSDDFDDDDTISITEDEIMDLTSTSYDMISQYLKENILLLSSEKFYINMIMYITEILYTDITINHDDDCVELDNTVFEELKEFVEQTVHVFLDISEIPRRSQVEYINRTLSRVTRNEMNLKITELQNIIQPEQKTQEWYKFRYNLITASNLWKVFGTNSQVNSLIYEKCKPLDLNQSIQYNTCTEGPLHWGVKYEPVTVQLYEQIYNTKIGEFGCIPHPTYPYIGASPDGINIDSESNKYGRMLEIKNIVNREITGIPKQEYWIQTQIQMETCDLDECDFVETRFKEYDKEEQFYLDQSREYRGIILHFIERPPLLINEETKLSNIPYYVYMPLNIPITQDTISDWINTQKLDKYKEHKVLFAVKYWYLDEISCVLIPRNRLWFNTAVSKIKDTWNIILKERTDGYEHRASKKRQNNNNTTMSIISDDGIQMTVFSKVENPVCFIKLDQDGNVL</sequence>
<evidence type="ECO:0000259" key="1">
    <source>
        <dbReference type="Pfam" id="PF09588"/>
    </source>
</evidence>
<dbReference type="AlphaFoldDB" id="A0A6C0J351"/>
<organism evidence="2">
    <name type="scientific">viral metagenome</name>
    <dbReference type="NCBI Taxonomy" id="1070528"/>
    <lineage>
        <taxon>unclassified sequences</taxon>
        <taxon>metagenomes</taxon>
        <taxon>organismal metagenomes</taxon>
    </lineage>
</organism>
<dbReference type="InterPro" id="IPR051703">
    <property type="entry name" value="NF-kappa-B_Signaling_Reg"/>
</dbReference>
<reference evidence="2" key="1">
    <citation type="journal article" date="2020" name="Nature">
        <title>Giant virus diversity and host interactions through global metagenomics.</title>
        <authorList>
            <person name="Schulz F."/>
            <person name="Roux S."/>
            <person name="Paez-Espino D."/>
            <person name="Jungbluth S."/>
            <person name="Walsh D.A."/>
            <person name="Denef V.J."/>
            <person name="McMahon K.D."/>
            <person name="Konstantinidis K.T."/>
            <person name="Eloe-Fadrosh E.A."/>
            <person name="Kyrpides N.C."/>
            <person name="Woyke T."/>
        </authorList>
    </citation>
    <scope>NUCLEOTIDE SEQUENCE</scope>
    <source>
        <strain evidence="2">GVMAG-M-3300025699-48</strain>
    </source>
</reference>
<dbReference type="Gene3D" id="3.90.320.10">
    <property type="match status" value="1"/>
</dbReference>
<dbReference type="PANTHER" id="PTHR46609">
    <property type="entry name" value="EXONUCLEASE, PHAGE-TYPE/RECB, C-TERMINAL DOMAIN-CONTAINING PROTEIN"/>
    <property type="match status" value="1"/>
</dbReference>
<dbReference type="Pfam" id="PF09588">
    <property type="entry name" value="YqaJ"/>
    <property type="match status" value="1"/>
</dbReference>
<name>A0A6C0J351_9ZZZZ</name>
<protein>
    <recommendedName>
        <fullName evidence="1">YqaJ viral recombinase domain-containing protein</fullName>
    </recommendedName>
</protein>
<dbReference type="InterPro" id="IPR011335">
    <property type="entry name" value="Restrct_endonuc-II-like"/>
</dbReference>
<accession>A0A6C0J351</accession>
<dbReference type="SUPFAM" id="SSF52980">
    <property type="entry name" value="Restriction endonuclease-like"/>
    <property type="match status" value="1"/>
</dbReference>
<dbReference type="PANTHER" id="PTHR46609:SF6">
    <property type="entry name" value="EXONUCLEASE, PHAGE-TYPE_RECB, C-TERMINAL DOMAIN-CONTAINING PROTEIN-RELATED"/>
    <property type="match status" value="1"/>
</dbReference>